<dbReference type="EMBL" id="LRIE01000072">
    <property type="protein sequence ID" value="KZM35306.1"/>
    <property type="molecule type" value="Genomic_DNA"/>
</dbReference>
<evidence type="ECO:0000313" key="5">
    <source>
        <dbReference type="EMBL" id="KZM35306.1"/>
    </source>
</evidence>
<feature type="domain" description="HIT" evidence="4">
    <location>
        <begin position="15"/>
        <end position="122"/>
    </location>
</feature>
<dbReference type="Proteomes" id="UP000076447">
    <property type="component" value="Unassembled WGS sequence"/>
</dbReference>
<dbReference type="STRING" id="43678.OJAG_20940"/>
<dbReference type="SUPFAM" id="SSF54197">
    <property type="entry name" value="HIT-like"/>
    <property type="match status" value="1"/>
</dbReference>
<dbReference type="PATRIC" id="fig|43678.3.peg.2183"/>
<dbReference type="InterPro" id="IPR036265">
    <property type="entry name" value="HIT-like_sf"/>
</dbReference>
<dbReference type="Pfam" id="PF01230">
    <property type="entry name" value="HIT"/>
    <property type="match status" value="1"/>
</dbReference>
<dbReference type="OrthoDB" id="9784774at2"/>
<dbReference type="InterPro" id="IPR001310">
    <property type="entry name" value="Histidine_triad_HIT"/>
</dbReference>
<evidence type="ECO:0000313" key="8">
    <source>
        <dbReference type="Proteomes" id="UP000093412"/>
    </source>
</evidence>
<dbReference type="InterPro" id="IPR011146">
    <property type="entry name" value="HIT-like"/>
</dbReference>
<dbReference type="PRINTS" id="PR00332">
    <property type="entry name" value="HISTRIAD"/>
</dbReference>
<evidence type="ECO:0000256" key="1">
    <source>
        <dbReference type="PIRSR" id="PIRSR601310-1"/>
    </source>
</evidence>
<gene>
    <name evidence="6" type="ORF">OERS_38540</name>
    <name evidence="5" type="ORF">OJAG_20940</name>
</gene>
<dbReference type="Proteomes" id="UP000093412">
    <property type="component" value="Unassembled WGS sequence"/>
</dbReference>
<dbReference type="EC" id="3.-.-.-" evidence="5"/>
<feature type="short sequence motif" description="Histidine triad motif" evidence="2 3">
    <location>
        <begin position="106"/>
        <end position="110"/>
    </location>
</feature>
<evidence type="ECO:0000256" key="3">
    <source>
        <dbReference type="PROSITE-ProRule" id="PRU00464"/>
    </source>
</evidence>
<protein>
    <submittedName>
        <fullName evidence="5">HIT-like protein</fullName>
        <ecNumber evidence="5">3.-.-.-</ecNumber>
    </submittedName>
</protein>
<evidence type="ECO:0000259" key="4">
    <source>
        <dbReference type="PROSITE" id="PS51084"/>
    </source>
</evidence>
<dbReference type="Gene3D" id="3.30.428.10">
    <property type="entry name" value="HIT-like"/>
    <property type="match status" value="1"/>
</dbReference>
<evidence type="ECO:0000313" key="6">
    <source>
        <dbReference type="EMBL" id="OCI29460.1"/>
    </source>
</evidence>
<reference evidence="6 8" key="2">
    <citation type="submission" date="2016-06" db="EMBL/GenBank/DDBJ databases">
        <title>Genome sequence of Oerskovia enterophila DSM 43852.</title>
        <authorList>
            <person name="Poehlein A."/>
            <person name="Jag V."/>
            <person name="Bengelsdorf F.R."/>
            <person name="Daniel R."/>
            <person name="Duerre P."/>
        </authorList>
    </citation>
    <scope>NUCLEOTIDE SEQUENCE [LARGE SCALE GENOMIC DNA]</scope>
    <source>
        <strain evidence="6 8">DSM 43852</strain>
    </source>
</reference>
<evidence type="ECO:0000313" key="7">
    <source>
        <dbReference type="Proteomes" id="UP000076447"/>
    </source>
</evidence>
<name>A0A163RKV4_9CELL</name>
<proteinExistence type="predicted"/>
<dbReference type="AlphaFoldDB" id="A0A163RKV4"/>
<dbReference type="RefSeq" id="WP_056650779.1">
    <property type="nucleotide sequence ID" value="NZ_LRIE01000072.1"/>
</dbReference>
<keyword evidence="8" id="KW-1185">Reference proteome</keyword>
<keyword evidence="5" id="KW-0378">Hydrolase</keyword>
<sequence length="122" mass="12683">MTSNDTSRPTDPDCLFCKIVAGEIPATVVAATDQAVAFKDINPQAPLHVLVVPRAHHGDIAQLAAADPELLSGVVALADAVASEQADGQFRLIFNSGPRAGQSVFHVHGHVIGGKELGWTPA</sequence>
<dbReference type="EMBL" id="MAQA01000075">
    <property type="protein sequence ID" value="OCI29460.1"/>
    <property type="molecule type" value="Genomic_DNA"/>
</dbReference>
<organism evidence="5 7">
    <name type="scientific">Oerskovia enterophila</name>
    <dbReference type="NCBI Taxonomy" id="43678"/>
    <lineage>
        <taxon>Bacteria</taxon>
        <taxon>Bacillati</taxon>
        <taxon>Actinomycetota</taxon>
        <taxon>Actinomycetes</taxon>
        <taxon>Micrococcales</taxon>
        <taxon>Cellulomonadaceae</taxon>
        <taxon>Oerskovia</taxon>
    </lineage>
</organism>
<accession>A0A163RKV4</accession>
<dbReference type="GO" id="GO:0016787">
    <property type="term" value="F:hydrolase activity"/>
    <property type="evidence" value="ECO:0007669"/>
    <property type="project" value="UniProtKB-KW"/>
</dbReference>
<feature type="active site" description="Tele-AMP-histidine intermediate" evidence="1">
    <location>
        <position position="108"/>
    </location>
</feature>
<reference evidence="5 7" key="1">
    <citation type="submission" date="2016-01" db="EMBL/GenBank/DDBJ databases">
        <title>Genome sequence of Oerskovia enterophila VJag, an agar and cellulose degrading bacterium.</title>
        <authorList>
            <person name="Poehlein A."/>
            <person name="Jag V."/>
            <person name="Bengelsdorf F."/>
            <person name="Duerre P."/>
            <person name="Daniel R."/>
        </authorList>
    </citation>
    <scope>NUCLEOTIDE SEQUENCE [LARGE SCALE GENOMIC DNA]</scope>
    <source>
        <strain evidence="5 7">VJag</strain>
    </source>
</reference>
<dbReference type="CDD" id="cd01276">
    <property type="entry name" value="PKCI_related"/>
    <property type="match status" value="1"/>
</dbReference>
<dbReference type="PROSITE" id="PS51084">
    <property type="entry name" value="HIT_2"/>
    <property type="match status" value="1"/>
</dbReference>
<comment type="caution">
    <text evidence="5">The sequence shown here is derived from an EMBL/GenBank/DDBJ whole genome shotgun (WGS) entry which is preliminary data.</text>
</comment>
<dbReference type="PANTHER" id="PTHR23089">
    <property type="entry name" value="HISTIDINE TRIAD HIT PROTEIN"/>
    <property type="match status" value="1"/>
</dbReference>
<evidence type="ECO:0000256" key="2">
    <source>
        <dbReference type="PIRSR" id="PIRSR601310-3"/>
    </source>
</evidence>